<evidence type="ECO:0000313" key="2">
    <source>
        <dbReference type="EMBL" id="BCI61268.1"/>
    </source>
</evidence>
<dbReference type="Pfam" id="PF01471">
    <property type="entry name" value="PG_binding_1"/>
    <property type="match status" value="3"/>
</dbReference>
<dbReference type="EMBL" id="AP023321">
    <property type="protein sequence ID" value="BCI61268.1"/>
    <property type="molecule type" value="Genomic_DNA"/>
</dbReference>
<dbReference type="AlphaFoldDB" id="A0A7I8D360"/>
<name>A0A7I8D360_9FIRM</name>
<organism evidence="2 3">
    <name type="scientific">Solibaculum mannosilyticum</name>
    <dbReference type="NCBI Taxonomy" id="2780922"/>
    <lineage>
        <taxon>Bacteria</taxon>
        <taxon>Bacillati</taxon>
        <taxon>Bacillota</taxon>
        <taxon>Clostridia</taxon>
        <taxon>Eubacteriales</taxon>
        <taxon>Oscillospiraceae</taxon>
        <taxon>Solibaculum</taxon>
    </lineage>
</organism>
<gene>
    <name evidence="2" type="ORF">C12CBH8_19070</name>
</gene>
<feature type="domain" description="Peptidoglycan binding-like" evidence="1">
    <location>
        <begin position="187"/>
        <end position="247"/>
    </location>
</feature>
<dbReference type="Gene3D" id="1.10.101.10">
    <property type="entry name" value="PGBD-like superfamily/PGBD"/>
    <property type="match status" value="3"/>
</dbReference>
<proteinExistence type="predicted"/>
<evidence type="ECO:0000259" key="1">
    <source>
        <dbReference type="Pfam" id="PF01471"/>
    </source>
</evidence>
<dbReference type="SUPFAM" id="SSF47090">
    <property type="entry name" value="PGBD-like"/>
    <property type="match status" value="3"/>
</dbReference>
<dbReference type="InterPro" id="IPR036366">
    <property type="entry name" value="PGBDSf"/>
</dbReference>
<reference evidence="3" key="1">
    <citation type="submission" date="2020-07" db="EMBL/GenBank/DDBJ databases">
        <title>Complete genome sequencing of Clostridia bacterium strain 12CBH8.</title>
        <authorList>
            <person name="Sakamoto M."/>
            <person name="Murakami T."/>
            <person name="Mori H."/>
        </authorList>
    </citation>
    <scope>NUCLEOTIDE SEQUENCE [LARGE SCALE GENOMIC DNA]</scope>
    <source>
        <strain evidence="3">12CBH8</strain>
    </source>
</reference>
<dbReference type="KEGG" id="sman:C12CBH8_19070"/>
<protein>
    <recommendedName>
        <fullName evidence="1">Peptidoglycan binding-like domain-containing protein</fullName>
    </recommendedName>
</protein>
<sequence length="464" mass="51737">MAEPYIPQYITVHLGPPSSNAQNVTVTFPDYIKNVASSEIYPTWPENAIRANIYAQISFALNRFYTEWYPSQGYSFDITNSTAYDQAFVAGRDIFENISQIVDEIFNNYVQRQGSVEPLFTQYCNGTTVTCDGLSQWGTVPLAEQGYTPYEILQHFYGEDINIVQNAPVRLPNPSYPGIPLRLGDGGNDVRTIQVQLNRISNNYPRIPKISPVDGIFGKSTEDAVKEFQRIFNLTPDGIVGQATWYRISYIFTSVKRLAELDSEGLALEEVSQQFPGEVRRGDTGDPVRVMQYYLAVIGNFYETVPPIQVTGTFDQATEDAVIAFQKTYGLTADGIVGRRTWNDMYRAYRGIVESNGFIAGGQPLFPGTTLTIGSTGDDVRQVQRYLTAISEVYPEVPAVPETGLYGPQTQNAVIQFQNRFNITPSGVVGPITWGLMASIYSDIQSGNLRESNQFPGYELQEEG</sequence>
<accession>A0A7I8D360</accession>
<feature type="domain" description="Peptidoglycan binding-like" evidence="1">
    <location>
        <begin position="376"/>
        <end position="437"/>
    </location>
</feature>
<dbReference type="RefSeq" id="WP_215533130.1">
    <property type="nucleotide sequence ID" value="NZ_AP023321.1"/>
</dbReference>
<keyword evidence="3" id="KW-1185">Reference proteome</keyword>
<feature type="domain" description="Peptidoglycan binding-like" evidence="1">
    <location>
        <begin position="284"/>
        <end position="343"/>
    </location>
</feature>
<dbReference type="InterPro" id="IPR036365">
    <property type="entry name" value="PGBD-like_sf"/>
</dbReference>
<evidence type="ECO:0000313" key="3">
    <source>
        <dbReference type="Proteomes" id="UP000593890"/>
    </source>
</evidence>
<dbReference type="InterPro" id="IPR002477">
    <property type="entry name" value="Peptidoglycan-bd-like"/>
</dbReference>
<dbReference type="Proteomes" id="UP000593890">
    <property type="component" value="Chromosome"/>
</dbReference>